<organism evidence="2 3">
    <name type="scientific">Anaeramoeba flamelloides</name>
    <dbReference type="NCBI Taxonomy" id="1746091"/>
    <lineage>
        <taxon>Eukaryota</taxon>
        <taxon>Metamonada</taxon>
        <taxon>Anaeramoebidae</taxon>
        <taxon>Anaeramoeba</taxon>
    </lineage>
</organism>
<dbReference type="Pfam" id="PF00240">
    <property type="entry name" value="ubiquitin"/>
    <property type="match status" value="1"/>
</dbReference>
<dbReference type="SUPFAM" id="SSF54236">
    <property type="entry name" value="Ubiquitin-like"/>
    <property type="match status" value="1"/>
</dbReference>
<comment type="caution">
    <text evidence="2">The sequence shown here is derived from an EMBL/GenBank/DDBJ whole genome shotgun (WGS) entry which is preliminary data.</text>
</comment>
<protein>
    <submittedName>
        <fullName evidence="2">UBIQUITIN-40S ribosomal protein S27A-1</fullName>
    </submittedName>
</protein>
<evidence type="ECO:0000313" key="3">
    <source>
        <dbReference type="Proteomes" id="UP001150062"/>
    </source>
</evidence>
<proteinExistence type="predicted"/>
<dbReference type="Gene3D" id="3.10.20.90">
    <property type="entry name" value="Phosphatidylinositol 3-kinase Catalytic Subunit, Chain A, domain 1"/>
    <property type="match status" value="1"/>
</dbReference>
<feature type="domain" description="Ubiquitin-like" evidence="1">
    <location>
        <begin position="24"/>
        <end position="98"/>
    </location>
</feature>
<evidence type="ECO:0000259" key="1">
    <source>
        <dbReference type="PROSITE" id="PS50053"/>
    </source>
</evidence>
<dbReference type="EMBL" id="JAOAOG010000045">
    <property type="protein sequence ID" value="KAJ6252443.1"/>
    <property type="molecule type" value="Genomic_DNA"/>
</dbReference>
<gene>
    <name evidence="2" type="ORF">M0813_14295</name>
</gene>
<keyword evidence="3" id="KW-1185">Reference proteome</keyword>
<evidence type="ECO:0000313" key="2">
    <source>
        <dbReference type="EMBL" id="KAJ6252443.1"/>
    </source>
</evidence>
<keyword evidence="2" id="KW-0689">Ribosomal protein</keyword>
<reference evidence="2" key="1">
    <citation type="submission" date="2022-08" db="EMBL/GenBank/DDBJ databases">
        <title>Novel sulfate-reducing endosymbionts in the free-living metamonad Anaeramoeba.</title>
        <authorList>
            <person name="Jerlstrom-Hultqvist J."/>
            <person name="Cepicka I."/>
            <person name="Gallot-Lavallee L."/>
            <person name="Salas-Leiva D."/>
            <person name="Curtis B.A."/>
            <person name="Zahonova K."/>
            <person name="Pipaliya S."/>
            <person name="Dacks J."/>
            <person name="Roger A.J."/>
        </authorList>
    </citation>
    <scope>NUCLEOTIDE SEQUENCE</scope>
    <source>
        <strain evidence="2">Schooner1</strain>
    </source>
</reference>
<dbReference type="SMART" id="SM00213">
    <property type="entry name" value="UBQ"/>
    <property type="match status" value="1"/>
</dbReference>
<sequence>MYMNSFEELDSKELKNNHKKQLIMKIKVKTLSGREYTLNVDSSDTIKMLKEKAEEVTGIPVIQQRIVFSGKQLADNLSIEATEIQPNSVVHLIVALRG</sequence>
<dbReference type="InterPro" id="IPR000626">
    <property type="entry name" value="Ubiquitin-like_dom"/>
</dbReference>
<dbReference type="GO" id="GO:0005840">
    <property type="term" value="C:ribosome"/>
    <property type="evidence" value="ECO:0007669"/>
    <property type="project" value="UniProtKB-KW"/>
</dbReference>
<dbReference type="InterPro" id="IPR050158">
    <property type="entry name" value="Ubiquitin_ubiquitin-like"/>
</dbReference>
<dbReference type="InterPro" id="IPR019956">
    <property type="entry name" value="Ubiquitin_dom"/>
</dbReference>
<dbReference type="PROSITE" id="PS50053">
    <property type="entry name" value="UBIQUITIN_2"/>
    <property type="match status" value="1"/>
</dbReference>
<keyword evidence="2" id="KW-0687">Ribonucleoprotein</keyword>
<name>A0ABQ8Z6D3_9EUKA</name>
<dbReference type="Proteomes" id="UP001150062">
    <property type="component" value="Unassembled WGS sequence"/>
</dbReference>
<accession>A0ABQ8Z6D3</accession>
<dbReference type="InterPro" id="IPR029071">
    <property type="entry name" value="Ubiquitin-like_domsf"/>
</dbReference>
<dbReference type="PRINTS" id="PR00348">
    <property type="entry name" value="UBIQUITIN"/>
</dbReference>
<dbReference type="PANTHER" id="PTHR10666">
    <property type="entry name" value="UBIQUITIN"/>
    <property type="match status" value="1"/>
</dbReference>